<dbReference type="AlphaFoldDB" id="A0A0F9W8Q9"/>
<sequence length="95" mass="10576">MDEACVPQTGGEPETEYPTNFKASCSIIRGAIEAVKVSTLELKCHREFSEREGPVGRHGEMQANIQLAYRHLEDARMRLGKAIQAYDGGQSCYKD</sequence>
<accession>A0A0F9W8Q9</accession>
<evidence type="ECO:0000313" key="1">
    <source>
        <dbReference type="EMBL" id="KKN74448.1"/>
    </source>
</evidence>
<organism evidence="1">
    <name type="scientific">marine sediment metagenome</name>
    <dbReference type="NCBI Taxonomy" id="412755"/>
    <lineage>
        <taxon>unclassified sequences</taxon>
        <taxon>metagenomes</taxon>
        <taxon>ecological metagenomes</taxon>
    </lineage>
</organism>
<proteinExistence type="predicted"/>
<dbReference type="EMBL" id="LAZR01000326">
    <property type="protein sequence ID" value="KKN74448.1"/>
    <property type="molecule type" value="Genomic_DNA"/>
</dbReference>
<comment type="caution">
    <text evidence="1">The sequence shown here is derived from an EMBL/GenBank/DDBJ whole genome shotgun (WGS) entry which is preliminary data.</text>
</comment>
<protein>
    <submittedName>
        <fullName evidence="1">Uncharacterized protein</fullName>
    </submittedName>
</protein>
<name>A0A0F9W8Q9_9ZZZZ</name>
<reference evidence="1" key="1">
    <citation type="journal article" date="2015" name="Nature">
        <title>Complex archaea that bridge the gap between prokaryotes and eukaryotes.</title>
        <authorList>
            <person name="Spang A."/>
            <person name="Saw J.H."/>
            <person name="Jorgensen S.L."/>
            <person name="Zaremba-Niedzwiedzka K."/>
            <person name="Martijn J."/>
            <person name="Lind A.E."/>
            <person name="van Eijk R."/>
            <person name="Schleper C."/>
            <person name="Guy L."/>
            <person name="Ettema T.J."/>
        </authorList>
    </citation>
    <scope>NUCLEOTIDE SEQUENCE</scope>
</reference>
<gene>
    <name evidence="1" type="ORF">LCGC14_0390680</name>
</gene>